<dbReference type="SMART" id="SM00834">
    <property type="entry name" value="CxxC_CXXC_SSSS"/>
    <property type="match status" value="1"/>
</dbReference>
<accession>A0A0D6B179</accession>
<proteinExistence type="predicted"/>
<feature type="domain" description="Putative regulatory protein FmdB zinc ribbon" evidence="1">
    <location>
        <begin position="1"/>
        <end position="42"/>
    </location>
</feature>
<dbReference type="RefSeq" id="WP_042463026.1">
    <property type="nucleotide sequence ID" value="NZ_CP015421.1"/>
</dbReference>
<dbReference type="Gene3D" id="2.20.28.30">
    <property type="entry name" value="RNA polymerase ii, chain L"/>
    <property type="match status" value="1"/>
</dbReference>
<reference evidence="2 3" key="1">
    <citation type="submission" date="2015-02" db="EMBL/GenBank/DDBJ databases">
        <title>Genome sequene of Rhodovulum sulfidophilum DSM 2351.</title>
        <authorList>
            <person name="Nagao N."/>
        </authorList>
    </citation>
    <scope>NUCLEOTIDE SEQUENCE [LARGE SCALE GENOMIC DNA]</scope>
    <source>
        <strain evidence="2 3">DSM 2351</strain>
    </source>
</reference>
<dbReference type="PANTHER" id="PTHR34404">
    <property type="entry name" value="REGULATORY PROTEIN, FMDB FAMILY"/>
    <property type="match status" value="1"/>
</dbReference>
<gene>
    <name evidence="2" type="ORF">NHU_01300</name>
</gene>
<name>A0A0D6B179_RHOSU</name>
<organism evidence="2 3">
    <name type="scientific">Rhodovulum sulfidophilum</name>
    <name type="common">Rhodobacter sulfidophilus</name>
    <dbReference type="NCBI Taxonomy" id="35806"/>
    <lineage>
        <taxon>Bacteria</taxon>
        <taxon>Pseudomonadati</taxon>
        <taxon>Pseudomonadota</taxon>
        <taxon>Alphaproteobacteria</taxon>
        <taxon>Rhodobacterales</taxon>
        <taxon>Paracoccaceae</taxon>
        <taxon>Rhodovulum</taxon>
    </lineage>
</organism>
<evidence type="ECO:0000259" key="1">
    <source>
        <dbReference type="SMART" id="SM00834"/>
    </source>
</evidence>
<dbReference type="PATRIC" id="fig|35806.4.peg.1342"/>
<dbReference type="eggNOG" id="COG2331">
    <property type="taxonomic scope" value="Bacteria"/>
</dbReference>
<dbReference type="KEGG" id="rsu:NHU_01300"/>
<dbReference type="NCBIfam" id="TIGR02605">
    <property type="entry name" value="CxxC_CxxC_SSSS"/>
    <property type="match status" value="1"/>
</dbReference>
<dbReference type="Pfam" id="PF09723">
    <property type="entry name" value="Zn_ribbon_8"/>
    <property type="match status" value="1"/>
</dbReference>
<dbReference type="EMBL" id="AP014800">
    <property type="protein sequence ID" value="BAQ68459.1"/>
    <property type="molecule type" value="Genomic_DNA"/>
</dbReference>
<sequence length="80" mass="8770">MPIYNYRCTACEAEFELLRSLSDDSTPACPDCGSPEVKRLLSRIAASGESAKLLKGARSLARKEGHFSNYSKSERKKSGV</sequence>
<dbReference type="InterPro" id="IPR013429">
    <property type="entry name" value="Regulatory_FmdB_Zinc_ribbon"/>
</dbReference>
<dbReference type="AlphaFoldDB" id="A0A0D6B179"/>
<dbReference type="PANTHER" id="PTHR34404:SF3">
    <property type="entry name" value="REGULATORY PROTEIN, FMDB FAMILY"/>
    <property type="match status" value="1"/>
</dbReference>
<protein>
    <recommendedName>
        <fullName evidence="1">Putative regulatory protein FmdB zinc ribbon domain-containing protein</fullName>
    </recommendedName>
</protein>
<evidence type="ECO:0000313" key="3">
    <source>
        <dbReference type="Proteomes" id="UP000064912"/>
    </source>
</evidence>
<dbReference type="OrthoDB" id="9813321at2"/>
<dbReference type="GeneID" id="93540608"/>
<evidence type="ECO:0000313" key="2">
    <source>
        <dbReference type="EMBL" id="BAQ68459.1"/>
    </source>
</evidence>
<dbReference type="Proteomes" id="UP000064912">
    <property type="component" value="Chromosome"/>
</dbReference>